<sequence length="203" mass="22785">MKIISLKISQGVPSTLLCRPPMTESYLTTDIIVIIVLVVVLILIGACAFFTHFYWTKIGVAEIWNTAKWSSMRSSFYKSMRRFSRASSNKFDSERPFSAQSVYSEDPDGSALPAPLRNKKSNPVTPSNIQSSSTLQTQPKSNTTRRKSSNQVEPVPIVSYHKSEKTNNATKTGQPSENAKIHNAHENDDRYHDGSIIIETNRF</sequence>
<organism evidence="3 4">
    <name type="scientific">Rotaria sordida</name>
    <dbReference type="NCBI Taxonomy" id="392033"/>
    <lineage>
        <taxon>Eukaryota</taxon>
        <taxon>Metazoa</taxon>
        <taxon>Spiralia</taxon>
        <taxon>Gnathifera</taxon>
        <taxon>Rotifera</taxon>
        <taxon>Eurotatoria</taxon>
        <taxon>Bdelloidea</taxon>
        <taxon>Philodinida</taxon>
        <taxon>Philodinidae</taxon>
        <taxon>Rotaria</taxon>
    </lineage>
</organism>
<evidence type="ECO:0000313" key="3">
    <source>
        <dbReference type="EMBL" id="CAF0777113.1"/>
    </source>
</evidence>
<feature type="region of interest" description="Disordered" evidence="1">
    <location>
        <begin position="97"/>
        <end position="203"/>
    </location>
</feature>
<reference evidence="3" key="1">
    <citation type="submission" date="2021-02" db="EMBL/GenBank/DDBJ databases">
        <authorList>
            <person name="Nowell W R."/>
        </authorList>
    </citation>
    <scope>NUCLEOTIDE SEQUENCE</scope>
</reference>
<evidence type="ECO:0000256" key="1">
    <source>
        <dbReference type="SAM" id="MobiDB-lite"/>
    </source>
</evidence>
<comment type="caution">
    <text evidence="3">The sequence shown here is derived from an EMBL/GenBank/DDBJ whole genome shotgun (WGS) entry which is preliminary data.</text>
</comment>
<feature type="compositionally biased region" description="Polar residues" evidence="1">
    <location>
        <begin position="166"/>
        <end position="177"/>
    </location>
</feature>
<proteinExistence type="predicted"/>
<name>A0A813R529_9BILA</name>
<gene>
    <name evidence="3" type="ORF">JXQ802_LOCUS3024</name>
</gene>
<accession>A0A813R529</accession>
<keyword evidence="2" id="KW-0472">Membrane</keyword>
<feature type="compositionally biased region" description="Basic and acidic residues" evidence="1">
    <location>
        <begin position="179"/>
        <end position="193"/>
    </location>
</feature>
<dbReference type="AlphaFoldDB" id="A0A813R529"/>
<keyword evidence="4" id="KW-1185">Reference proteome</keyword>
<dbReference type="EMBL" id="CAJNOL010000040">
    <property type="protein sequence ID" value="CAF0777113.1"/>
    <property type="molecule type" value="Genomic_DNA"/>
</dbReference>
<protein>
    <submittedName>
        <fullName evidence="3">Uncharacterized protein</fullName>
    </submittedName>
</protein>
<dbReference type="Proteomes" id="UP000663870">
    <property type="component" value="Unassembled WGS sequence"/>
</dbReference>
<evidence type="ECO:0000256" key="2">
    <source>
        <dbReference type="SAM" id="Phobius"/>
    </source>
</evidence>
<keyword evidence="2" id="KW-1133">Transmembrane helix</keyword>
<feature type="transmembrane region" description="Helical" evidence="2">
    <location>
        <begin position="31"/>
        <end position="55"/>
    </location>
</feature>
<evidence type="ECO:0000313" key="4">
    <source>
        <dbReference type="Proteomes" id="UP000663870"/>
    </source>
</evidence>
<keyword evidence="2" id="KW-0812">Transmembrane</keyword>
<feature type="compositionally biased region" description="Polar residues" evidence="1">
    <location>
        <begin position="121"/>
        <end position="142"/>
    </location>
</feature>